<gene>
    <name evidence="3" type="ORF">AUCHE_02_01270</name>
</gene>
<dbReference type="EMBL" id="BAGZ01000002">
    <property type="protein sequence ID" value="GAB76765.1"/>
    <property type="molecule type" value="Genomic_DNA"/>
</dbReference>
<name>K6VN12_9MICO</name>
<evidence type="ECO:0000313" key="4">
    <source>
        <dbReference type="Proteomes" id="UP000008495"/>
    </source>
</evidence>
<dbReference type="AlphaFoldDB" id="K6VN12"/>
<dbReference type="InterPro" id="IPR004408">
    <property type="entry name" value="Biotin_CoA_COase_ligase"/>
</dbReference>
<dbReference type="NCBIfam" id="TIGR00121">
    <property type="entry name" value="birA_ligase"/>
    <property type="match status" value="1"/>
</dbReference>
<feature type="domain" description="BPL/LPL catalytic" evidence="2">
    <location>
        <begin position="6"/>
        <end position="205"/>
    </location>
</feature>
<evidence type="ECO:0000259" key="2">
    <source>
        <dbReference type="PROSITE" id="PS51733"/>
    </source>
</evidence>
<dbReference type="GO" id="GO:0005737">
    <property type="term" value="C:cytoplasm"/>
    <property type="evidence" value="ECO:0007669"/>
    <property type="project" value="TreeGrafter"/>
</dbReference>
<dbReference type="CDD" id="cd16442">
    <property type="entry name" value="BPL"/>
    <property type="match status" value="1"/>
</dbReference>
<proteinExistence type="predicted"/>
<dbReference type="GO" id="GO:0004077">
    <property type="term" value="F:biotin--[biotin carboxyl-carrier protein] ligase activity"/>
    <property type="evidence" value="ECO:0007669"/>
    <property type="project" value="InterPro"/>
</dbReference>
<dbReference type="InterPro" id="IPR004143">
    <property type="entry name" value="BPL_LPL_catalytic"/>
</dbReference>
<comment type="caution">
    <text evidence="3">The sequence shown here is derived from an EMBL/GenBank/DDBJ whole genome shotgun (WGS) entry which is preliminary data.</text>
</comment>
<reference evidence="3 4" key="1">
    <citation type="submission" date="2012-08" db="EMBL/GenBank/DDBJ databases">
        <title>Whole genome shotgun sequence of Austwickia chelonae NBRC 105200.</title>
        <authorList>
            <person name="Yoshida I."/>
            <person name="Hosoyama A."/>
            <person name="Tsuchikane K."/>
            <person name="Katsumata H."/>
            <person name="Ando Y."/>
            <person name="Ohji S."/>
            <person name="Hamada M."/>
            <person name="Tamura T."/>
            <person name="Yamazoe A."/>
            <person name="Yamazaki S."/>
            <person name="Fujita N."/>
        </authorList>
    </citation>
    <scope>NUCLEOTIDE SEQUENCE [LARGE SCALE GENOMIC DNA]</scope>
    <source>
        <strain evidence="3 4">NBRC 105200</strain>
    </source>
</reference>
<dbReference type="SUPFAM" id="SSF55681">
    <property type="entry name" value="Class II aaRS and biotin synthetases"/>
    <property type="match status" value="1"/>
</dbReference>
<dbReference type="PROSITE" id="PS51733">
    <property type="entry name" value="BPL_LPL_CATALYTIC"/>
    <property type="match status" value="1"/>
</dbReference>
<evidence type="ECO:0000313" key="3">
    <source>
        <dbReference type="EMBL" id="GAB76765.1"/>
    </source>
</evidence>
<keyword evidence="1 3" id="KW-0436">Ligase</keyword>
<protein>
    <submittedName>
        <fullName evidence="3">Putative biotin--[acetyl-CoA-carboxylase] ligase</fullName>
    </submittedName>
</protein>
<dbReference type="eggNOG" id="COG0340">
    <property type="taxonomic scope" value="Bacteria"/>
</dbReference>
<dbReference type="Pfam" id="PF03099">
    <property type="entry name" value="BPL_LplA_LipB"/>
    <property type="match status" value="1"/>
</dbReference>
<dbReference type="Gene3D" id="2.30.30.100">
    <property type="match status" value="1"/>
</dbReference>
<organism evidence="3 4">
    <name type="scientific">Austwickia chelonae NBRC 105200</name>
    <dbReference type="NCBI Taxonomy" id="1184607"/>
    <lineage>
        <taxon>Bacteria</taxon>
        <taxon>Bacillati</taxon>
        <taxon>Actinomycetota</taxon>
        <taxon>Actinomycetes</taxon>
        <taxon>Micrococcales</taxon>
        <taxon>Dermatophilaceae</taxon>
        <taxon>Austwickia</taxon>
    </lineage>
</organism>
<dbReference type="InterPro" id="IPR045864">
    <property type="entry name" value="aa-tRNA-synth_II/BPL/LPL"/>
</dbReference>
<dbReference type="Gene3D" id="3.30.930.10">
    <property type="entry name" value="Bira Bifunctional Protein, Domain 2"/>
    <property type="match status" value="1"/>
</dbReference>
<evidence type="ECO:0000256" key="1">
    <source>
        <dbReference type="ARBA" id="ARBA00022598"/>
    </source>
</evidence>
<sequence length="280" mass="29354">MALSEDPLRATLVTPESPWRQVDCYEEVGSTNAVSAADPQPWRVVTTRRQTQGRGRYTRVWESREGASVAMSLTVPLADDPRSWGWLPLTTGLAVAEALGELTGAPARFVLKWPNDVLICLDDGQYGKVCGILCETVPAPATGGAPLVVAGIGVNIALTQDELPVPTATSLALAGLSGPDGELPGGGDVVIAIARAFAARHAQWARGGEDLERLRSAYRQCCSTLGAAIDVHLPGDLVVRGQGVDVADGGEIVVDTADGRRTFAAGDVVHVRPGTEEDQA</sequence>
<dbReference type="Proteomes" id="UP000008495">
    <property type="component" value="Unassembled WGS sequence"/>
</dbReference>
<dbReference type="PANTHER" id="PTHR12835:SF5">
    <property type="entry name" value="BIOTIN--PROTEIN LIGASE"/>
    <property type="match status" value="1"/>
</dbReference>
<accession>K6VN12</accession>
<dbReference type="PANTHER" id="PTHR12835">
    <property type="entry name" value="BIOTIN PROTEIN LIGASE"/>
    <property type="match status" value="1"/>
</dbReference>
<dbReference type="STRING" id="100225.SAMN05421595_1898"/>
<keyword evidence="4" id="KW-1185">Reference proteome</keyword>